<proteinExistence type="predicted"/>
<dbReference type="EMBL" id="ADFP01000102">
    <property type="protein sequence ID" value="EFB89967.1"/>
    <property type="molecule type" value="Genomic_DNA"/>
</dbReference>
<evidence type="ECO:0000313" key="2">
    <source>
        <dbReference type="Proteomes" id="UP000006462"/>
    </source>
</evidence>
<dbReference type="Proteomes" id="UP000006462">
    <property type="component" value="Unassembled WGS sequence"/>
</dbReference>
<keyword evidence="2" id="KW-1185">Reference proteome</keyword>
<organism evidence="1 2">
    <name type="scientific">Pyramidobacter piscolens W5455</name>
    <dbReference type="NCBI Taxonomy" id="352165"/>
    <lineage>
        <taxon>Bacteria</taxon>
        <taxon>Thermotogati</taxon>
        <taxon>Synergistota</taxon>
        <taxon>Synergistia</taxon>
        <taxon>Synergistales</taxon>
        <taxon>Dethiosulfovibrionaceae</taxon>
        <taxon>Pyramidobacter</taxon>
    </lineage>
</organism>
<protein>
    <submittedName>
        <fullName evidence="1">Uncharacterized protein</fullName>
    </submittedName>
</protein>
<accession>A0ABP2HRK3</accession>
<reference evidence="1 2" key="1">
    <citation type="submission" date="2009-12" db="EMBL/GenBank/DDBJ databases">
        <authorList>
            <person name="Shrivastava S."/>
            <person name="Madupu R."/>
            <person name="Durkin A.S."/>
            <person name="Torralba M."/>
            <person name="Methe B."/>
            <person name="Sutton G.G."/>
            <person name="Strausberg R.L."/>
            <person name="Nelson K.E."/>
        </authorList>
    </citation>
    <scope>NUCLEOTIDE SEQUENCE [LARGE SCALE GENOMIC DNA]</scope>
    <source>
        <strain evidence="1 2">W5455</strain>
    </source>
</reference>
<sequence length="43" mass="4802">MHYPSRRVGAGKNEARGELCRVGGGRALLRNSAHFVFIFLMIL</sequence>
<evidence type="ECO:0000313" key="1">
    <source>
        <dbReference type="EMBL" id="EFB89967.1"/>
    </source>
</evidence>
<gene>
    <name evidence="1" type="ORF">HMPREF7215_0507</name>
</gene>
<name>A0ABP2HRK3_9BACT</name>
<comment type="caution">
    <text evidence="1">The sequence shown here is derived from an EMBL/GenBank/DDBJ whole genome shotgun (WGS) entry which is preliminary data.</text>
</comment>